<feature type="transmembrane region" description="Helical" evidence="3">
    <location>
        <begin position="152"/>
        <end position="170"/>
    </location>
</feature>
<proteinExistence type="inferred from homology"/>
<evidence type="ECO:0000259" key="4">
    <source>
        <dbReference type="PROSITE" id="PS50850"/>
    </source>
</evidence>
<feature type="transmembrane region" description="Helical" evidence="3">
    <location>
        <begin position="287"/>
        <end position="308"/>
    </location>
</feature>
<feature type="transmembrane region" description="Helical" evidence="3">
    <location>
        <begin position="350"/>
        <end position="371"/>
    </location>
</feature>
<feature type="transmembrane region" description="Helical" evidence="3">
    <location>
        <begin position="209"/>
        <end position="229"/>
    </location>
</feature>
<dbReference type="PROSITE" id="PS50850">
    <property type="entry name" value="MFS"/>
    <property type="match status" value="1"/>
</dbReference>
<dbReference type="EMBL" id="OZ037950">
    <property type="protein sequence ID" value="CAL1713795.1"/>
    <property type="molecule type" value="Genomic_DNA"/>
</dbReference>
<name>A0ABP1E155_9APHY</name>
<accession>A0ABP1E155</accession>
<dbReference type="Pfam" id="PF07690">
    <property type="entry name" value="MFS_1"/>
    <property type="match status" value="1"/>
</dbReference>
<feature type="transmembrane region" description="Helical" evidence="3">
    <location>
        <begin position="176"/>
        <end position="197"/>
    </location>
</feature>
<dbReference type="SUPFAM" id="SSF103473">
    <property type="entry name" value="MFS general substrate transporter"/>
    <property type="match status" value="1"/>
</dbReference>
<feature type="transmembrane region" description="Helical" evidence="3">
    <location>
        <begin position="123"/>
        <end position="145"/>
    </location>
</feature>
<comment type="subcellular location">
    <subcellularLocation>
        <location evidence="1">Membrane</location>
        <topology evidence="1">Multi-pass membrane protein</topology>
    </subcellularLocation>
</comment>
<gene>
    <name evidence="5" type="ORF">GFSPODELE1_LOCUS9484</name>
</gene>
<feature type="transmembrane region" description="Helical" evidence="3">
    <location>
        <begin position="80"/>
        <end position="103"/>
    </location>
</feature>
<dbReference type="Proteomes" id="UP001497453">
    <property type="component" value="Chromosome 7"/>
</dbReference>
<evidence type="ECO:0000256" key="1">
    <source>
        <dbReference type="ARBA" id="ARBA00004141"/>
    </source>
</evidence>
<dbReference type="InterPro" id="IPR020846">
    <property type="entry name" value="MFS_dom"/>
</dbReference>
<evidence type="ECO:0000256" key="3">
    <source>
        <dbReference type="SAM" id="Phobius"/>
    </source>
</evidence>
<feature type="transmembrane region" description="Helical" evidence="3">
    <location>
        <begin position="320"/>
        <end position="338"/>
    </location>
</feature>
<evidence type="ECO:0000256" key="2">
    <source>
        <dbReference type="ARBA" id="ARBA00006727"/>
    </source>
</evidence>
<keyword evidence="3" id="KW-0812">Transmembrane</keyword>
<reference evidence="6" key="1">
    <citation type="submission" date="2024-04" db="EMBL/GenBank/DDBJ databases">
        <authorList>
            <person name="Shaw F."/>
            <person name="Minotto A."/>
        </authorList>
    </citation>
    <scope>NUCLEOTIDE SEQUENCE [LARGE SCALE GENOMIC DNA]</scope>
</reference>
<keyword evidence="3" id="KW-0472">Membrane</keyword>
<keyword evidence="6" id="KW-1185">Reference proteome</keyword>
<feature type="domain" description="Major facilitator superfamily (MFS) profile" evidence="4">
    <location>
        <begin position="81"/>
        <end position="474"/>
    </location>
</feature>
<dbReference type="Gene3D" id="1.20.1250.20">
    <property type="entry name" value="MFS general substrate transporter like domains"/>
    <property type="match status" value="2"/>
</dbReference>
<evidence type="ECO:0000313" key="6">
    <source>
        <dbReference type="Proteomes" id="UP001497453"/>
    </source>
</evidence>
<evidence type="ECO:0000313" key="5">
    <source>
        <dbReference type="EMBL" id="CAL1713795.1"/>
    </source>
</evidence>
<feature type="transmembrane region" description="Helical" evidence="3">
    <location>
        <begin position="377"/>
        <end position="400"/>
    </location>
</feature>
<dbReference type="InterPro" id="IPR050327">
    <property type="entry name" value="Proton-linked_MCT"/>
</dbReference>
<organism evidence="5 6">
    <name type="scientific">Somion occarium</name>
    <dbReference type="NCBI Taxonomy" id="3059160"/>
    <lineage>
        <taxon>Eukaryota</taxon>
        <taxon>Fungi</taxon>
        <taxon>Dikarya</taxon>
        <taxon>Basidiomycota</taxon>
        <taxon>Agaricomycotina</taxon>
        <taxon>Agaricomycetes</taxon>
        <taxon>Polyporales</taxon>
        <taxon>Cerrenaceae</taxon>
        <taxon>Somion</taxon>
    </lineage>
</organism>
<dbReference type="InterPro" id="IPR011701">
    <property type="entry name" value="MFS"/>
</dbReference>
<dbReference type="PANTHER" id="PTHR11360">
    <property type="entry name" value="MONOCARBOXYLATE TRANSPORTER"/>
    <property type="match status" value="1"/>
</dbReference>
<sequence length="474" mass="51393">MNRTSCTFLSHKFFPPNPPDAHLPSMSAVDLEKCDTLLDDSRTKLGGCTTASYISQDRTELSRASTVTPSLDDVYPDGGLNAWITVFGAFLALLCTFGQLTSFGTFQSWYAEHQLQHLSPSTISWIGSLQLWVFFFSGGFVGRLFDAYGPHVLMILGTVILVVSTMITSICTEYYQYILCQGVLFGLGVGLLFYPSLAAISTHFRKYRATALGIAMAGSGVGGVIYPIMFRRLFVTCGFAWGVRISGFIGLALCIAATFMISSRLANSRPKASEPWLDLKHLKDITFMLLVIGSVFVSLGLFVPNFYIVSYATEHNLSPSLAFTVLAVLNGGGILGRLAPPCLSDALGRFNLLIPSAFLAGLCTLVFWSFAKTTAEIMLYAILYGFFSGAFNALIIPCIAQISDIREIGVRIGILYSIISFPSLCGGPAAGELLKLQHGSYEGMIAFSGAAVAFGSLFMLWSRLRISSKFLVAL</sequence>
<protein>
    <recommendedName>
        <fullName evidence="4">Major facilitator superfamily (MFS) profile domain-containing protein</fullName>
    </recommendedName>
</protein>
<comment type="similarity">
    <text evidence="2">Belongs to the major facilitator superfamily. Monocarboxylate porter (TC 2.A.1.13) family.</text>
</comment>
<feature type="transmembrane region" description="Helical" evidence="3">
    <location>
        <begin position="412"/>
        <end position="431"/>
    </location>
</feature>
<dbReference type="PANTHER" id="PTHR11360:SF177">
    <property type="entry name" value="RIBOFLAVIN TRANSPORTER MCH5"/>
    <property type="match status" value="1"/>
</dbReference>
<feature type="transmembrane region" description="Helical" evidence="3">
    <location>
        <begin position="241"/>
        <end position="266"/>
    </location>
</feature>
<dbReference type="InterPro" id="IPR036259">
    <property type="entry name" value="MFS_trans_sf"/>
</dbReference>
<dbReference type="CDD" id="cd17352">
    <property type="entry name" value="MFS_MCT_SLC16"/>
    <property type="match status" value="1"/>
</dbReference>
<keyword evidence="3" id="KW-1133">Transmembrane helix</keyword>
<feature type="transmembrane region" description="Helical" evidence="3">
    <location>
        <begin position="443"/>
        <end position="461"/>
    </location>
</feature>